<keyword evidence="1" id="KW-0812">Transmembrane</keyword>
<name>A0ABU3VP18_9EURY</name>
<dbReference type="RefSeq" id="WP_318785530.1">
    <property type="nucleotide sequence ID" value="NZ_JAWDKC010000012.1"/>
</dbReference>
<evidence type="ECO:0000313" key="3">
    <source>
        <dbReference type="Proteomes" id="UP001272052"/>
    </source>
</evidence>
<feature type="transmembrane region" description="Helical" evidence="1">
    <location>
        <begin position="28"/>
        <end position="59"/>
    </location>
</feature>
<evidence type="ECO:0000313" key="2">
    <source>
        <dbReference type="EMBL" id="MDV0445106.1"/>
    </source>
</evidence>
<keyword evidence="1" id="KW-1133">Transmembrane helix</keyword>
<accession>A0ABU3VP18</accession>
<gene>
    <name evidence="2" type="ORF">MmiAt1_06630</name>
</gene>
<reference evidence="2 3" key="1">
    <citation type="submission" date="2023-06" db="EMBL/GenBank/DDBJ databases">
        <title>Genome sequence of Methanimicrococcus sp. At1.</title>
        <authorList>
            <person name="Protasov E."/>
            <person name="Platt K."/>
            <person name="Poehlein A."/>
            <person name="Daniel R."/>
            <person name="Brune A."/>
        </authorList>
    </citation>
    <scope>NUCLEOTIDE SEQUENCE [LARGE SCALE GENOMIC DNA]</scope>
    <source>
        <strain evidence="2 3">At1</strain>
    </source>
</reference>
<evidence type="ECO:0000256" key="1">
    <source>
        <dbReference type="SAM" id="Phobius"/>
    </source>
</evidence>
<dbReference type="EMBL" id="JAWDKC010000012">
    <property type="protein sequence ID" value="MDV0445106.1"/>
    <property type="molecule type" value="Genomic_DNA"/>
</dbReference>
<sequence length="71" mass="7660">MANPILSAVFSFFIPGLGQFYSGSFFRGILVFVGAIVASAVGVVVPIIGALIVLVYWLWNIYDAYSLAKQT</sequence>
<proteinExistence type="predicted"/>
<organism evidence="2 3">
    <name type="scientific">Methanimicrococcus hacksteinii</name>
    <dbReference type="NCBI Taxonomy" id="3028293"/>
    <lineage>
        <taxon>Archaea</taxon>
        <taxon>Methanobacteriati</taxon>
        <taxon>Methanobacteriota</taxon>
        <taxon>Stenosarchaea group</taxon>
        <taxon>Methanomicrobia</taxon>
        <taxon>Methanosarcinales</taxon>
        <taxon>Methanosarcinaceae</taxon>
        <taxon>Methanimicrococcus</taxon>
    </lineage>
</organism>
<keyword evidence="1" id="KW-0472">Membrane</keyword>
<evidence type="ECO:0008006" key="4">
    <source>
        <dbReference type="Google" id="ProtNLM"/>
    </source>
</evidence>
<protein>
    <recommendedName>
        <fullName evidence="4">TM2 domain-containing protein</fullName>
    </recommendedName>
</protein>
<comment type="caution">
    <text evidence="2">The sequence shown here is derived from an EMBL/GenBank/DDBJ whole genome shotgun (WGS) entry which is preliminary data.</text>
</comment>
<keyword evidence="3" id="KW-1185">Reference proteome</keyword>
<dbReference type="Proteomes" id="UP001272052">
    <property type="component" value="Unassembled WGS sequence"/>
</dbReference>